<feature type="region of interest" description="Disordered" evidence="4">
    <location>
        <begin position="489"/>
        <end position="508"/>
    </location>
</feature>
<evidence type="ECO:0000256" key="4">
    <source>
        <dbReference type="SAM" id="MobiDB-lite"/>
    </source>
</evidence>
<gene>
    <name evidence="6" type="primary">NMD2</name>
    <name evidence="6" type="ORF">H4R18_004217</name>
</gene>
<name>A0A9W8HA39_9FUNG</name>
<dbReference type="Proteomes" id="UP001140217">
    <property type="component" value="Unassembled WGS sequence"/>
</dbReference>
<dbReference type="SMART" id="SM00543">
    <property type="entry name" value="MIF4G"/>
    <property type="match status" value="2"/>
</dbReference>
<keyword evidence="2" id="KW-0963">Cytoplasm</keyword>
<feature type="region of interest" description="Disordered" evidence="4">
    <location>
        <begin position="1312"/>
        <end position="1334"/>
    </location>
</feature>
<feature type="domain" description="MIF4G" evidence="5">
    <location>
        <begin position="609"/>
        <end position="797"/>
    </location>
</feature>
<comment type="subcellular location">
    <subcellularLocation>
        <location evidence="1">Cytoplasm</location>
    </subcellularLocation>
</comment>
<feature type="compositionally biased region" description="Low complexity" evidence="4">
    <location>
        <begin position="1090"/>
        <end position="1100"/>
    </location>
</feature>
<dbReference type="Pfam" id="PF04050">
    <property type="entry name" value="Upf2"/>
    <property type="match status" value="1"/>
</dbReference>
<dbReference type="GO" id="GO:0003723">
    <property type="term" value="F:RNA binding"/>
    <property type="evidence" value="ECO:0007669"/>
    <property type="project" value="InterPro"/>
</dbReference>
<keyword evidence="3" id="KW-0175">Coiled coil</keyword>
<feature type="region of interest" description="Disordered" evidence="4">
    <location>
        <begin position="1079"/>
        <end position="1128"/>
    </location>
</feature>
<dbReference type="PANTHER" id="PTHR12839:SF7">
    <property type="entry name" value="REGULATOR OF NONSENSE TRANSCRIPTS 2"/>
    <property type="match status" value="1"/>
</dbReference>
<feature type="region of interest" description="Disordered" evidence="4">
    <location>
        <begin position="425"/>
        <end position="476"/>
    </location>
</feature>
<dbReference type="Gene3D" id="1.25.40.180">
    <property type="match status" value="3"/>
</dbReference>
<feature type="coiled-coil region" evidence="3">
    <location>
        <begin position="1228"/>
        <end position="1274"/>
    </location>
</feature>
<protein>
    <submittedName>
        <fullName evidence="6">mRNA decay protein</fullName>
    </submittedName>
</protein>
<dbReference type="InterPro" id="IPR003890">
    <property type="entry name" value="MIF4G-like_typ-3"/>
</dbReference>
<comment type="caution">
    <text evidence="6">The sequence shown here is derived from an EMBL/GenBank/DDBJ whole genome shotgun (WGS) entry which is preliminary data.</text>
</comment>
<feature type="compositionally biased region" description="Gly residues" evidence="4">
    <location>
        <begin position="553"/>
        <end position="565"/>
    </location>
</feature>
<dbReference type="Pfam" id="PF02854">
    <property type="entry name" value="MIF4G"/>
    <property type="match status" value="2"/>
</dbReference>
<dbReference type="SUPFAM" id="SSF48371">
    <property type="entry name" value="ARM repeat"/>
    <property type="match status" value="2"/>
</dbReference>
<evidence type="ECO:0000313" key="6">
    <source>
        <dbReference type="EMBL" id="KAJ2779089.1"/>
    </source>
</evidence>
<dbReference type="InterPro" id="IPR016024">
    <property type="entry name" value="ARM-type_fold"/>
</dbReference>
<feature type="compositionally biased region" description="Low complexity" evidence="4">
    <location>
        <begin position="386"/>
        <end position="398"/>
    </location>
</feature>
<sequence length="1334" mass="140781">MDESTLKRHDRLRGLQRSNVAAWCGRGVVLDATGLDANMKRHLGFIKRCKTNLGPEGAAQIVHEVGVLKLEKYISEIVPAVLEGMLRCRTGAEFAAAIDVASALHARFAEQFTVPLACQTLRLLQPPSIAALAAMLPEQREREEQARLARQRVALRALAEMYLAGLLWGIDAQPGGAGGVTLASALLLSHPGADGGSGSAGAARLVAKAKETAQQPGHCVLVGALQNLLLADREQHLSMILATAFAKAFRAELALGDGGGDGDGDGDGGACSASIADAPGAEQAPAVSADACQRIRAILHEYMDSALERLKTVYRGLVRMRESNEERLFSKGVVHADAKARLERQSRAFEKLNDGVTMLCDALGCAPPHLEAAAASEDGLGISFDGPATPGAEAAGAGSQWEDDEERVFYVSLLDLSSRLPPSMLGLGGKRQASADGDSGQDDGAATPQGGADDGSGGDAAAPDGGSRDGEAGFDGFGDIEASLVAEPEDMADGDNGGDSSDDDGADGSVAALGILEYQKFISRGRGSGEPADDSAAGEPAQAPQPRPPPRSGGSGGGGGGGGGKPRPAKAAAASAGEEAPAEGALTIVQQSGSSSEAATHMTAPATFAQIVRRLPTLTTKDQADQAAVDFCYVNTRANRRALVSVLLDAPRRQTFVIPLYSRFLATLHPYFPEIGDGVVEELMRDFAWLARKRFKGLLDARLKNARYIAELTKFGVAPLYVSFRCAKVLLDQFGTQSIEVLCALLGACGRFLRAQPQTAGRVAALLEVLVRKRRATNLDDRTLLLIENACAACQLRRAREARPTKYRTPYERYIRKLVYEDLAPGTAGAVCQRLRRLPWSAGGGGDDPQRVRRALVGCFAKVWKIKHANIPLMAQMLAALGQLHPWFRVAVVDAVMESIKLGLERNMFEHSQRRIAEASYVGEMLRCGVIGTGDALGLVHLVLAFGHRAPVPLPGCGCELDPPSSYFRIRLVCALLLAAGPCVRAPAAHRALADLSLHVQMYILAKDQPLPVDIDYNVDSLFESGFAEATRYGTWDEAARAAVAAAHPTRPVAASIAAVLAELAAAGPVIPLTPEPLLLAESGTSPGSDVPGDAGAPDAVDGEAAEEDEEEEDEDEDEDEEAQRQQQAALEALLEQEEEDALEREFNRLMLESTDTRRGEHGGKLDVAVPMSLIGRALSLRSDGADANSGTDSAASGGEAIRFSLLTGKKQRTVVHSVDIPTESQIAKNLLQQEEAAMREKAQLKRIVLDYERRSAEEEVRQYERELASRRAAAAAAAAAAAGGGATATMAQASDTGPAPAPRRAAVPGATFVGRRARPAAAPRAPGIPDRFL</sequence>
<feature type="compositionally biased region" description="Low complexity" evidence="4">
    <location>
        <begin position="432"/>
        <end position="446"/>
    </location>
</feature>
<reference evidence="6" key="1">
    <citation type="submission" date="2022-07" db="EMBL/GenBank/DDBJ databases">
        <title>Phylogenomic reconstructions and comparative analyses of Kickxellomycotina fungi.</title>
        <authorList>
            <person name="Reynolds N.K."/>
            <person name="Stajich J.E."/>
            <person name="Barry K."/>
            <person name="Grigoriev I.V."/>
            <person name="Crous P."/>
            <person name="Smith M.E."/>
        </authorList>
    </citation>
    <scope>NUCLEOTIDE SEQUENCE</scope>
    <source>
        <strain evidence="6">NBRC 105414</strain>
    </source>
</reference>
<feature type="compositionally biased region" description="Acidic residues" evidence="4">
    <location>
        <begin position="1101"/>
        <end position="1122"/>
    </location>
</feature>
<evidence type="ECO:0000256" key="3">
    <source>
        <dbReference type="SAM" id="Coils"/>
    </source>
</evidence>
<dbReference type="GO" id="GO:0000184">
    <property type="term" value="P:nuclear-transcribed mRNA catabolic process, nonsense-mediated decay"/>
    <property type="evidence" value="ECO:0007669"/>
    <property type="project" value="InterPro"/>
</dbReference>
<feature type="region of interest" description="Disordered" evidence="4">
    <location>
        <begin position="524"/>
        <end position="582"/>
    </location>
</feature>
<dbReference type="InterPro" id="IPR039762">
    <property type="entry name" value="Nmd2/UPF2"/>
</dbReference>
<feature type="compositionally biased region" description="Low complexity" evidence="4">
    <location>
        <begin position="569"/>
        <end position="582"/>
    </location>
</feature>
<dbReference type="InterPro" id="IPR007193">
    <property type="entry name" value="Upf2/Nmd2_C"/>
</dbReference>
<dbReference type="EMBL" id="JANBUL010000194">
    <property type="protein sequence ID" value="KAJ2779089.1"/>
    <property type="molecule type" value="Genomic_DNA"/>
</dbReference>
<dbReference type="GO" id="GO:0005737">
    <property type="term" value="C:cytoplasm"/>
    <property type="evidence" value="ECO:0007669"/>
    <property type="project" value="UniProtKB-SubCell"/>
</dbReference>
<evidence type="ECO:0000256" key="1">
    <source>
        <dbReference type="ARBA" id="ARBA00004496"/>
    </source>
</evidence>
<keyword evidence="7" id="KW-1185">Reference proteome</keyword>
<evidence type="ECO:0000256" key="2">
    <source>
        <dbReference type="ARBA" id="ARBA00022490"/>
    </source>
</evidence>
<dbReference type="OrthoDB" id="27832at2759"/>
<proteinExistence type="predicted"/>
<evidence type="ECO:0000259" key="5">
    <source>
        <dbReference type="SMART" id="SM00543"/>
    </source>
</evidence>
<feature type="region of interest" description="Disordered" evidence="4">
    <location>
        <begin position="381"/>
        <end position="401"/>
    </location>
</feature>
<accession>A0A9W8HA39</accession>
<dbReference type="GO" id="GO:0035145">
    <property type="term" value="C:exon-exon junction complex"/>
    <property type="evidence" value="ECO:0007669"/>
    <property type="project" value="TreeGrafter"/>
</dbReference>
<dbReference type="PANTHER" id="PTHR12839">
    <property type="entry name" value="NONSENSE-MEDIATED MRNA DECAY PROTEIN 2 UP-FRAMESHIFT SUPPRESSOR 2"/>
    <property type="match status" value="1"/>
</dbReference>
<feature type="domain" description="MIF4G" evidence="5">
    <location>
        <begin position="813"/>
        <end position="1029"/>
    </location>
</feature>
<evidence type="ECO:0000313" key="7">
    <source>
        <dbReference type="Proteomes" id="UP001140217"/>
    </source>
</evidence>
<organism evidence="6 7">
    <name type="scientific">Coemansia javaensis</name>
    <dbReference type="NCBI Taxonomy" id="2761396"/>
    <lineage>
        <taxon>Eukaryota</taxon>
        <taxon>Fungi</taxon>
        <taxon>Fungi incertae sedis</taxon>
        <taxon>Zoopagomycota</taxon>
        <taxon>Kickxellomycotina</taxon>
        <taxon>Kickxellomycetes</taxon>
        <taxon>Kickxellales</taxon>
        <taxon>Kickxellaceae</taxon>
        <taxon>Coemansia</taxon>
    </lineage>
</organism>